<dbReference type="EMBL" id="CP001087">
    <property type="protein sequence ID" value="ACN16608.1"/>
    <property type="molecule type" value="Genomic_DNA"/>
</dbReference>
<name>C0Q9A3_DESAH</name>
<protein>
    <submittedName>
        <fullName evidence="1">Uncharacterized protein</fullName>
    </submittedName>
</protein>
<dbReference type="KEGG" id="dat:HRM2_35430"/>
<sequence length="103" mass="12515">MVRFERATLSWLMLTRRCLIVVFYRKMKIGCNSLEKRQKRSSLDRRTGEDRRRVYHIGFIEIVGAERRVRVRERREMVEEKRAGWVRVNSWSSVCINSKGLYY</sequence>
<gene>
    <name evidence="1" type="ordered locus">HRM2_35430</name>
</gene>
<reference evidence="1 2" key="1">
    <citation type="journal article" date="2009" name="Environ. Microbiol.">
        <title>Genome sequence of Desulfobacterium autotrophicum HRM2, a marine sulfate reducer oxidizing organic carbon completely to carbon dioxide.</title>
        <authorList>
            <person name="Strittmatter A.W."/>
            <person name="Liesegang H."/>
            <person name="Rabus R."/>
            <person name="Decker I."/>
            <person name="Amann J."/>
            <person name="Andres S."/>
            <person name="Henne A."/>
            <person name="Fricke W.F."/>
            <person name="Martinez-Arias R."/>
            <person name="Bartels D."/>
            <person name="Goesmann A."/>
            <person name="Krause L."/>
            <person name="Puehler A."/>
            <person name="Klenk H.P."/>
            <person name="Richter M."/>
            <person name="Schuler M."/>
            <person name="Gloeckner F.O."/>
            <person name="Meyerdierks A."/>
            <person name="Gottschalk G."/>
            <person name="Amann R."/>
        </authorList>
    </citation>
    <scope>NUCLEOTIDE SEQUENCE [LARGE SCALE GENOMIC DNA]</scope>
    <source>
        <strain evidence="2">ATCC 43914 / DSM 3382 / HRM2</strain>
    </source>
</reference>
<proteinExistence type="predicted"/>
<dbReference type="STRING" id="177437.HRM2_35430"/>
<evidence type="ECO:0000313" key="1">
    <source>
        <dbReference type="EMBL" id="ACN16608.1"/>
    </source>
</evidence>
<organism evidence="1 2">
    <name type="scientific">Desulforapulum autotrophicum (strain ATCC 43914 / DSM 3382 / VKM B-1955 / HRM2)</name>
    <name type="common">Desulfobacterium autotrophicum</name>
    <dbReference type="NCBI Taxonomy" id="177437"/>
    <lineage>
        <taxon>Bacteria</taxon>
        <taxon>Pseudomonadati</taxon>
        <taxon>Thermodesulfobacteriota</taxon>
        <taxon>Desulfobacteria</taxon>
        <taxon>Desulfobacterales</taxon>
        <taxon>Desulfobacteraceae</taxon>
        <taxon>Desulforapulum</taxon>
    </lineage>
</organism>
<dbReference type="AlphaFoldDB" id="C0Q9A3"/>
<accession>C0Q9A3</accession>
<keyword evidence="2" id="KW-1185">Reference proteome</keyword>
<evidence type="ECO:0000313" key="2">
    <source>
        <dbReference type="Proteomes" id="UP000000442"/>
    </source>
</evidence>
<dbReference type="Proteomes" id="UP000000442">
    <property type="component" value="Chromosome"/>
</dbReference>
<dbReference type="HOGENOM" id="CLU_2259175_0_0_7"/>